<feature type="signal peptide" evidence="2">
    <location>
        <begin position="1"/>
        <end position="27"/>
    </location>
</feature>
<dbReference type="SMART" id="SM00198">
    <property type="entry name" value="SCP"/>
    <property type="match status" value="1"/>
</dbReference>
<dbReference type="PANTHER" id="PTHR10334">
    <property type="entry name" value="CYSTEINE-RICH SECRETORY PROTEIN-RELATED"/>
    <property type="match status" value="1"/>
</dbReference>
<reference evidence="4 5" key="1">
    <citation type="submission" date="2018-10" db="EMBL/GenBank/DDBJ databases">
        <title>Relationship between Morphology and Antimicrobial Activity in Streptomyces.</title>
        <authorList>
            <person name="Kang H.J."/>
            <person name="Kim S.B."/>
        </authorList>
    </citation>
    <scope>NUCLEOTIDE SEQUENCE [LARGE SCALE GENOMIC DNA]</scope>
    <source>
        <strain evidence="4 5">BH38</strain>
    </source>
</reference>
<evidence type="ECO:0000313" key="5">
    <source>
        <dbReference type="Proteomes" id="UP000271554"/>
    </source>
</evidence>
<accession>A0A387H7E1</accession>
<evidence type="ECO:0000259" key="3">
    <source>
        <dbReference type="SMART" id="SM00198"/>
    </source>
</evidence>
<gene>
    <name evidence="4" type="ORF">DWB77_01371</name>
</gene>
<name>A0A387H7E1_9ACTN</name>
<dbReference type="Pfam" id="PF03984">
    <property type="entry name" value="DUF346"/>
    <property type="match status" value="6"/>
</dbReference>
<feature type="chain" id="PRO_5017399350" description="SCP domain-containing protein" evidence="2">
    <location>
        <begin position="28"/>
        <end position="600"/>
    </location>
</feature>
<dbReference type="Gene3D" id="3.40.33.10">
    <property type="entry name" value="CAP"/>
    <property type="match status" value="1"/>
</dbReference>
<dbReference type="KEGG" id="shun:DWB77_01371"/>
<keyword evidence="2" id="KW-0732">Signal</keyword>
<dbReference type="SUPFAM" id="SSF55797">
    <property type="entry name" value="PR-1-like"/>
    <property type="match status" value="1"/>
</dbReference>
<evidence type="ECO:0000256" key="2">
    <source>
        <dbReference type="SAM" id="SignalP"/>
    </source>
</evidence>
<dbReference type="AlphaFoldDB" id="A0A387H7E1"/>
<evidence type="ECO:0000313" key="4">
    <source>
        <dbReference type="EMBL" id="AYG79259.1"/>
    </source>
</evidence>
<dbReference type="InterPro" id="IPR007132">
    <property type="entry name" value="DUF346"/>
</dbReference>
<dbReference type="InterPro" id="IPR018244">
    <property type="entry name" value="Allrgn_V5/Tpx1_CS"/>
</dbReference>
<sequence length="600" mass="64195">MKPNSFVTAAAIVCGLVLMGPMSAASAAPAQPASAPASPVKSATCPSDDPPPGTGSQISASDADALVRGHNEARQEAIKKYNPGLSLVSVTWNPKLACDAQAWADDPASSANGGLVHSDRDKNGNEGENLLNGTPVPAHPAVAVDPSVSYSWIAEKAKFDADDNAVVAANPAPDTNRRAWGHYSQMIWMAPGSVTTSIGCGVKEGVPVSGGTGWILVCRYAPAGNIYGQRAIPPGGQVAPAPGDWNAKAHTAADVAGKPATLVWPNQQHVFYRGTDGSLKHLFWDSTKNQVFADDWTVKAGVASDVVGTPATMVWPNQQHVFYRSTDGSLKHLFWDSAKNQVFADNWTAKAGVGADVAGDPVTLVANNQQHVFYRSTDGSLKHLFWDSGKNQVFADDWTAKAHVAPDVAGTPATLVWPNQQHVFYRSTDGSLKHLFWDAGTNQVFADNWTAKANGGADVAGDPATLAWPNQQHVFYRGTDGSLKHVFWDSGKNQVFADDWSAKAHVGADVAGDPATLAWPNQQHVFYRGTDGSLKHLFWDSGKNQVFADDWTAKAHVTPDVSDTPATLVWPDQQHAFYRGKDGAIKQLFWDSTRDQVFAD</sequence>
<dbReference type="InterPro" id="IPR035940">
    <property type="entry name" value="CAP_sf"/>
</dbReference>
<dbReference type="Gene3D" id="2.120.10.70">
    <property type="entry name" value="Fucose-specific lectin"/>
    <property type="match status" value="2"/>
</dbReference>
<evidence type="ECO:0000256" key="1">
    <source>
        <dbReference type="SAM" id="MobiDB-lite"/>
    </source>
</evidence>
<feature type="region of interest" description="Disordered" evidence="1">
    <location>
        <begin position="28"/>
        <end position="59"/>
    </location>
</feature>
<dbReference type="PRINTS" id="PR00837">
    <property type="entry name" value="V5TPXLIKE"/>
</dbReference>
<dbReference type="OrthoDB" id="4336517at2"/>
<dbReference type="InterPro" id="IPR001283">
    <property type="entry name" value="CRISP-related"/>
</dbReference>
<feature type="region of interest" description="Disordered" evidence="1">
    <location>
        <begin position="109"/>
        <end position="128"/>
    </location>
</feature>
<feature type="compositionally biased region" description="Low complexity" evidence="1">
    <location>
        <begin position="28"/>
        <end position="43"/>
    </location>
</feature>
<proteinExistence type="predicted"/>
<dbReference type="Pfam" id="PF00188">
    <property type="entry name" value="CAP"/>
    <property type="match status" value="1"/>
</dbReference>
<dbReference type="GO" id="GO:0005576">
    <property type="term" value="C:extracellular region"/>
    <property type="evidence" value="ECO:0007669"/>
    <property type="project" value="InterPro"/>
</dbReference>
<feature type="domain" description="SCP" evidence="3">
    <location>
        <begin position="61"/>
        <end position="228"/>
    </location>
</feature>
<dbReference type="PROSITE" id="PS01010">
    <property type="entry name" value="CRISP_2"/>
    <property type="match status" value="1"/>
</dbReference>
<dbReference type="EMBL" id="CP032698">
    <property type="protein sequence ID" value="AYG79259.1"/>
    <property type="molecule type" value="Genomic_DNA"/>
</dbReference>
<protein>
    <recommendedName>
        <fullName evidence="3">SCP domain-containing protein</fullName>
    </recommendedName>
</protein>
<organism evidence="4 5">
    <name type="scientific">Streptomyces hundungensis</name>
    <dbReference type="NCBI Taxonomy" id="1077946"/>
    <lineage>
        <taxon>Bacteria</taxon>
        <taxon>Bacillati</taxon>
        <taxon>Actinomycetota</taxon>
        <taxon>Actinomycetes</taxon>
        <taxon>Kitasatosporales</taxon>
        <taxon>Streptomycetaceae</taxon>
        <taxon>Streptomyces</taxon>
    </lineage>
</organism>
<dbReference type="SUPFAM" id="SSF89372">
    <property type="entry name" value="Fucose-specific lectin"/>
    <property type="match status" value="1"/>
</dbReference>
<dbReference type="Proteomes" id="UP000271554">
    <property type="component" value="Chromosome"/>
</dbReference>
<dbReference type="RefSeq" id="WP_120720386.1">
    <property type="nucleotide sequence ID" value="NZ_CP032698.1"/>
</dbReference>
<dbReference type="InterPro" id="IPR014044">
    <property type="entry name" value="CAP_dom"/>
</dbReference>
<keyword evidence="5" id="KW-1185">Reference proteome</keyword>